<dbReference type="InterPro" id="IPR036291">
    <property type="entry name" value="NAD(P)-bd_dom_sf"/>
</dbReference>
<dbReference type="Gene3D" id="3.40.50.720">
    <property type="entry name" value="NAD(P)-binding Rossmann-like Domain"/>
    <property type="match status" value="1"/>
</dbReference>
<name>A0A8J3G2A9_9PROT</name>
<dbReference type="Pfam" id="PF00106">
    <property type="entry name" value="adh_short"/>
    <property type="match status" value="1"/>
</dbReference>
<dbReference type="InterPro" id="IPR020904">
    <property type="entry name" value="Sc_DH/Rdtase_CS"/>
</dbReference>
<dbReference type="AlphaFoldDB" id="A0A8J3G2A9"/>
<evidence type="ECO:0000256" key="2">
    <source>
        <dbReference type="ARBA" id="ARBA00023002"/>
    </source>
</evidence>
<evidence type="ECO:0000313" key="4">
    <source>
        <dbReference type="Proteomes" id="UP000634004"/>
    </source>
</evidence>
<protein>
    <submittedName>
        <fullName evidence="3">Ketoacyl reductase</fullName>
    </submittedName>
</protein>
<accession>A0A8J3G2A9</accession>
<dbReference type="GO" id="GO:0016020">
    <property type="term" value="C:membrane"/>
    <property type="evidence" value="ECO:0007669"/>
    <property type="project" value="TreeGrafter"/>
</dbReference>
<reference evidence="3" key="1">
    <citation type="journal article" date="2014" name="Int. J. Syst. Evol. Microbiol.">
        <title>Complete genome sequence of Corynebacterium casei LMG S-19264T (=DSM 44701T), isolated from a smear-ripened cheese.</title>
        <authorList>
            <consortium name="US DOE Joint Genome Institute (JGI-PGF)"/>
            <person name="Walter F."/>
            <person name="Albersmeier A."/>
            <person name="Kalinowski J."/>
            <person name="Ruckert C."/>
        </authorList>
    </citation>
    <scope>NUCLEOTIDE SEQUENCE</scope>
    <source>
        <strain evidence="3">KCTC 32513</strain>
    </source>
</reference>
<dbReference type="RefSeq" id="WP_189497239.1">
    <property type="nucleotide sequence ID" value="NZ_BMZH01000005.1"/>
</dbReference>
<dbReference type="PANTHER" id="PTHR44196">
    <property type="entry name" value="DEHYDROGENASE/REDUCTASE SDR FAMILY MEMBER 7B"/>
    <property type="match status" value="1"/>
</dbReference>
<dbReference type="PROSITE" id="PS00061">
    <property type="entry name" value="ADH_SHORT"/>
    <property type="match status" value="1"/>
</dbReference>
<dbReference type="SUPFAM" id="SSF51735">
    <property type="entry name" value="NAD(P)-binding Rossmann-fold domains"/>
    <property type="match status" value="1"/>
</dbReference>
<dbReference type="InterPro" id="IPR002347">
    <property type="entry name" value="SDR_fam"/>
</dbReference>
<dbReference type="GO" id="GO:0016491">
    <property type="term" value="F:oxidoreductase activity"/>
    <property type="evidence" value="ECO:0007669"/>
    <property type="project" value="UniProtKB-KW"/>
</dbReference>
<reference evidence="3" key="2">
    <citation type="submission" date="2020-09" db="EMBL/GenBank/DDBJ databases">
        <authorList>
            <person name="Sun Q."/>
            <person name="Kim S."/>
        </authorList>
    </citation>
    <scope>NUCLEOTIDE SEQUENCE</scope>
    <source>
        <strain evidence="3">KCTC 32513</strain>
    </source>
</reference>
<comment type="similarity">
    <text evidence="1">Belongs to the short-chain dehydrogenases/reductases (SDR) family.</text>
</comment>
<keyword evidence="2" id="KW-0560">Oxidoreductase</keyword>
<proteinExistence type="inferred from homology"/>
<dbReference type="Proteomes" id="UP000634004">
    <property type="component" value="Unassembled WGS sequence"/>
</dbReference>
<organism evidence="3 4">
    <name type="scientific">Algimonas arctica</name>
    <dbReference type="NCBI Taxonomy" id="1479486"/>
    <lineage>
        <taxon>Bacteria</taxon>
        <taxon>Pseudomonadati</taxon>
        <taxon>Pseudomonadota</taxon>
        <taxon>Alphaproteobacteria</taxon>
        <taxon>Maricaulales</taxon>
        <taxon>Robiginitomaculaceae</taxon>
        <taxon>Algimonas</taxon>
    </lineage>
</organism>
<sequence>MKPLAQQRILVTGASSGLGRALSVRLADAGATVVATARRQAPLDELADRHPGIETRILDLMDAAGLAKLCHTIGPLTGAVLNAGVTHVGPFNAGSDADDAAMVETNVMANVRLARALYTPLVDGRLVIVGSMAGQVALPYQAVYSGTKAFLQNFSLALREEWRDQVSVGLFTPGGIKTEMTDIEALSKLQNMLAGADEVADELMAFYLSDRALRIPGFVNRVSATATRLLPRPTITRIMERVYHREP</sequence>
<gene>
    <name evidence="3" type="ORF">GCM10009069_16280</name>
</gene>
<evidence type="ECO:0000313" key="3">
    <source>
        <dbReference type="EMBL" id="GHA93920.1"/>
    </source>
</evidence>
<dbReference type="CDD" id="cd05233">
    <property type="entry name" value="SDR_c"/>
    <property type="match status" value="1"/>
</dbReference>
<keyword evidence="4" id="KW-1185">Reference proteome</keyword>
<comment type="caution">
    <text evidence="3">The sequence shown here is derived from an EMBL/GenBank/DDBJ whole genome shotgun (WGS) entry which is preliminary data.</text>
</comment>
<dbReference type="PANTHER" id="PTHR44196:SF1">
    <property type="entry name" value="DEHYDROGENASE_REDUCTASE SDR FAMILY MEMBER 7B"/>
    <property type="match status" value="1"/>
</dbReference>
<evidence type="ECO:0000256" key="1">
    <source>
        <dbReference type="ARBA" id="ARBA00006484"/>
    </source>
</evidence>
<dbReference type="PRINTS" id="PR00081">
    <property type="entry name" value="GDHRDH"/>
</dbReference>
<dbReference type="EMBL" id="BMZH01000005">
    <property type="protein sequence ID" value="GHA93920.1"/>
    <property type="molecule type" value="Genomic_DNA"/>
</dbReference>